<organism evidence="4 5">
    <name type="scientific">Trypanosoma theileri</name>
    <dbReference type="NCBI Taxonomy" id="67003"/>
    <lineage>
        <taxon>Eukaryota</taxon>
        <taxon>Discoba</taxon>
        <taxon>Euglenozoa</taxon>
        <taxon>Kinetoplastea</taxon>
        <taxon>Metakinetoplastina</taxon>
        <taxon>Trypanosomatida</taxon>
        <taxon>Trypanosomatidae</taxon>
        <taxon>Trypanosoma</taxon>
    </lineage>
</organism>
<gene>
    <name evidence="4" type="ORF">TM35_000044240</name>
</gene>
<proteinExistence type="predicted"/>
<evidence type="ECO:0000256" key="1">
    <source>
        <dbReference type="SAM" id="Coils"/>
    </source>
</evidence>
<name>A0A1X0P700_9TRYP</name>
<feature type="compositionally biased region" description="Basic and acidic residues" evidence="2">
    <location>
        <begin position="288"/>
        <end position="298"/>
    </location>
</feature>
<feature type="region of interest" description="Disordered" evidence="2">
    <location>
        <begin position="332"/>
        <end position="426"/>
    </location>
</feature>
<dbReference type="AlphaFoldDB" id="A0A1X0P700"/>
<keyword evidence="1" id="KW-0175">Coiled coil</keyword>
<feature type="compositionally biased region" description="Basic and acidic residues" evidence="2">
    <location>
        <begin position="386"/>
        <end position="420"/>
    </location>
</feature>
<evidence type="ECO:0000256" key="2">
    <source>
        <dbReference type="SAM" id="MobiDB-lite"/>
    </source>
</evidence>
<protein>
    <submittedName>
        <fullName evidence="4">Uncharacterized protein</fullName>
    </submittedName>
</protein>
<accession>A0A1X0P700</accession>
<feature type="region of interest" description="Disordered" evidence="2">
    <location>
        <begin position="272"/>
        <end position="298"/>
    </location>
</feature>
<dbReference type="VEuPathDB" id="TriTrypDB:TM35_000044240"/>
<feature type="signal peptide" evidence="3">
    <location>
        <begin position="1"/>
        <end position="30"/>
    </location>
</feature>
<dbReference type="EMBL" id="NBCO01000004">
    <property type="protein sequence ID" value="ORC92210.1"/>
    <property type="molecule type" value="Genomic_DNA"/>
</dbReference>
<reference evidence="4 5" key="1">
    <citation type="submission" date="2017-03" db="EMBL/GenBank/DDBJ databases">
        <title>An alternative strategy for trypanosome survival in the mammalian bloodstream revealed through genome and transcriptome analysis of the ubiquitous bovine parasite Trypanosoma (Megatrypanum) theileri.</title>
        <authorList>
            <person name="Kelly S."/>
            <person name="Ivens A."/>
            <person name="Mott A."/>
            <person name="O'Neill E."/>
            <person name="Emms D."/>
            <person name="Macleod O."/>
            <person name="Voorheis P."/>
            <person name="Matthews J."/>
            <person name="Matthews K."/>
            <person name="Carrington M."/>
        </authorList>
    </citation>
    <scope>NUCLEOTIDE SEQUENCE [LARGE SCALE GENOMIC DNA]</scope>
    <source>
        <strain evidence="4">Edinburgh</strain>
    </source>
</reference>
<dbReference type="Proteomes" id="UP000192257">
    <property type="component" value="Unassembled WGS sequence"/>
</dbReference>
<dbReference type="GeneID" id="39982398"/>
<keyword evidence="5" id="KW-1185">Reference proteome</keyword>
<comment type="caution">
    <text evidence="4">The sequence shown here is derived from an EMBL/GenBank/DDBJ whole genome shotgun (WGS) entry which is preliminary data.</text>
</comment>
<sequence>MTTMFVQLRRVVYLLVLMCFLSREAQVIYGQKTAKCPEPREEELELAERIMDRTWNGPGIEGVRSAQEMLAGGRACLEMWGREERECNENYAFMEAAWNATTEIVRTINDSLKGKWAKDTASCETEAVRKFVGGFDQMKAKYNKAADAVDELVKNVSRTQRECLTYVANLRDPANKLNVTLESYKAMVLNDTDYRNCDLEKRNETVVDYTARSREMERVLGELHNLSGKTHACKLQSEGGVKLLLEKKYGEFRELCPSKAVRPDQTTFTKVKNEVVKGKGSGDTGPTNKDEAREAEERQKDIKAFNETLLPLVKKHIKEVEQVEIKIKADAEERKARRAREKQEAEERARRAEEERKRKAEEAKRAAEEEKKRKAEEQKAMQAAQKAKEEEAKRVAAEKAKQAKEEAKRAAEKAKNKKDGGSSPALVHSSLILLVLSVLGCTLVC</sequence>
<evidence type="ECO:0000313" key="5">
    <source>
        <dbReference type="Proteomes" id="UP000192257"/>
    </source>
</evidence>
<feature type="coiled-coil region" evidence="1">
    <location>
        <begin position="135"/>
        <end position="162"/>
    </location>
</feature>
<feature type="chain" id="PRO_5013366714" evidence="3">
    <location>
        <begin position="31"/>
        <end position="445"/>
    </location>
</feature>
<dbReference type="STRING" id="67003.A0A1X0P700"/>
<evidence type="ECO:0000313" key="4">
    <source>
        <dbReference type="EMBL" id="ORC92210.1"/>
    </source>
</evidence>
<keyword evidence="3" id="KW-0732">Signal</keyword>
<dbReference type="RefSeq" id="XP_028886276.1">
    <property type="nucleotide sequence ID" value="XM_029022618.1"/>
</dbReference>
<evidence type="ECO:0000256" key="3">
    <source>
        <dbReference type="SAM" id="SignalP"/>
    </source>
</evidence>
<feature type="compositionally biased region" description="Basic and acidic residues" evidence="2">
    <location>
        <begin position="332"/>
        <end position="379"/>
    </location>
</feature>